<sequence>MSLSLGVNERVVDRCGQVAGITYHRGVPLNQRGLETEVLLEDLAGPQRQEQTTVSSQIIAATRREYPNGGLDDRPQPVCLIEGPASTIVVQVLVSRPLKLDLVDAECNLSIDAIFDHQYDNSFLLKFLLIDSLSERLSAFVLSQSVIQEMETAQSGVNFISELPGHVEKLQGQANSLRGQFGKIIQELQKRQFCHRRLPEVSKKMKESEQLFQRVQGLVAFEQIKRPIKDVFECMESILETMEPLIKMDVLGQIAGFNKEKNLFELSINLKIFQEELGIVIRSLTQRKEKMIADMFKFSEEISPTSHE</sequence>
<protein>
    <submittedName>
        <fullName evidence="1">Uncharacterized protein</fullName>
    </submittedName>
</protein>
<evidence type="ECO:0000313" key="2">
    <source>
        <dbReference type="Proteomes" id="UP000308600"/>
    </source>
</evidence>
<proteinExistence type="predicted"/>
<organism evidence="1 2">
    <name type="scientific">Pluteus cervinus</name>
    <dbReference type="NCBI Taxonomy" id="181527"/>
    <lineage>
        <taxon>Eukaryota</taxon>
        <taxon>Fungi</taxon>
        <taxon>Dikarya</taxon>
        <taxon>Basidiomycota</taxon>
        <taxon>Agaricomycotina</taxon>
        <taxon>Agaricomycetes</taxon>
        <taxon>Agaricomycetidae</taxon>
        <taxon>Agaricales</taxon>
        <taxon>Pluteineae</taxon>
        <taxon>Pluteaceae</taxon>
        <taxon>Pluteus</taxon>
    </lineage>
</organism>
<dbReference type="Proteomes" id="UP000308600">
    <property type="component" value="Unassembled WGS sequence"/>
</dbReference>
<evidence type="ECO:0000313" key="1">
    <source>
        <dbReference type="EMBL" id="TFK61248.1"/>
    </source>
</evidence>
<accession>A0ACD3A5Y7</accession>
<reference evidence="1 2" key="1">
    <citation type="journal article" date="2019" name="Nat. Ecol. Evol.">
        <title>Megaphylogeny resolves global patterns of mushroom evolution.</title>
        <authorList>
            <person name="Varga T."/>
            <person name="Krizsan K."/>
            <person name="Foldi C."/>
            <person name="Dima B."/>
            <person name="Sanchez-Garcia M."/>
            <person name="Sanchez-Ramirez S."/>
            <person name="Szollosi G.J."/>
            <person name="Szarkandi J.G."/>
            <person name="Papp V."/>
            <person name="Albert L."/>
            <person name="Andreopoulos W."/>
            <person name="Angelini C."/>
            <person name="Antonin V."/>
            <person name="Barry K.W."/>
            <person name="Bougher N.L."/>
            <person name="Buchanan P."/>
            <person name="Buyck B."/>
            <person name="Bense V."/>
            <person name="Catcheside P."/>
            <person name="Chovatia M."/>
            <person name="Cooper J."/>
            <person name="Damon W."/>
            <person name="Desjardin D."/>
            <person name="Finy P."/>
            <person name="Geml J."/>
            <person name="Haridas S."/>
            <person name="Hughes K."/>
            <person name="Justo A."/>
            <person name="Karasinski D."/>
            <person name="Kautmanova I."/>
            <person name="Kiss B."/>
            <person name="Kocsube S."/>
            <person name="Kotiranta H."/>
            <person name="LaButti K.M."/>
            <person name="Lechner B.E."/>
            <person name="Liimatainen K."/>
            <person name="Lipzen A."/>
            <person name="Lukacs Z."/>
            <person name="Mihaltcheva S."/>
            <person name="Morgado L.N."/>
            <person name="Niskanen T."/>
            <person name="Noordeloos M.E."/>
            <person name="Ohm R.A."/>
            <person name="Ortiz-Santana B."/>
            <person name="Ovrebo C."/>
            <person name="Racz N."/>
            <person name="Riley R."/>
            <person name="Savchenko A."/>
            <person name="Shiryaev A."/>
            <person name="Soop K."/>
            <person name="Spirin V."/>
            <person name="Szebenyi C."/>
            <person name="Tomsovsky M."/>
            <person name="Tulloss R.E."/>
            <person name="Uehling J."/>
            <person name="Grigoriev I.V."/>
            <person name="Vagvolgyi C."/>
            <person name="Papp T."/>
            <person name="Martin F.M."/>
            <person name="Miettinen O."/>
            <person name="Hibbett D.S."/>
            <person name="Nagy L.G."/>
        </authorList>
    </citation>
    <scope>NUCLEOTIDE SEQUENCE [LARGE SCALE GENOMIC DNA]</scope>
    <source>
        <strain evidence="1 2">NL-1719</strain>
    </source>
</reference>
<name>A0ACD3A5Y7_9AGAR</name>
<dbReference type="EMBL" id="ML208679">
    <property type="protein sequence ID" value="TFK61248.1"/>
    <property type="molecule type" value="Genomic_DNA"/>
</dbReference>
<gene>
    <name evidence="1" type="ORF">BDN72DRAFT_863744</name>
</gene>
<keyword evidence="2" id="KW-1185">Reference proteome</keyword>